<dbReference type="RefSeq" id="WP_089109543.1">
    <property type="nucleotide sequence ID" value="NZ_BCMF01000008.1"/>
</dbReference>
<evidence type="ECO:0000313" key="3">
    <source>
        <dbReference type="Proteomes" id="UP000198374"/>
    </source>
</evidence>
<accession>A0A1Z5IDM1</accession>
<feature type="transmembrane region" description="Helical" evidence="1">
    <location>
        <begin position="57"/>
        <end position="77"/>
    </location>
</feature>
<feature type="transmembrane region" description="Helical" evidence="1">
    <location>
        <begin position="139"/>
        <end position="160"/>
    </location>
</feature>
<dbReference type="InterPro" id="IPR009793">
    <property type="entry name" value="DUF1361"/>
</dbReference>
<organism evidence="2 3">
    <name type="scientific">Secundilactobacillus mixtipabuli</name>
    <dbReference type="NCBI Taxonomy" id="1435342"/>
    <lineage>
        <taxon>Bacteria</taxon>
        <taxon>Bacillati</taxon>
        <taxon>Bacillota</taxon>
        <taxon>Bacilli</taxon>
        <taxon>Lactobacillales</taxon>
        <taxon>Lactobacillaceae</taxon>
        <taxon>Secundilactobacillus</taxon>
    </lineage>
</organism>
<evidence type="ECO:0000256" key="1">
    <source>
        <dbReference type="SAM" id="Phobius"/>
    </source>
</evidence>
<evidence type="ECO:0000313" key="2">
    <source>
        <dbReference type="EMBL" id="GAW99748.1"/>
    </source>
</evidence>
<reference evidence="2 3" key="1">
    <citation type="submission" date="2015-11" db="EMBL/GenBank/DDBJ databases">
        <title>Draft genome sequences of new species of the genus Lactobacillus isolated from orchardgrass silage.</title>
        <authorList>
            <person name="Tohno M."/>
            <person name="Tanizawa Y."/>
            <person name="Arita M."/>
        </authorList>
    </citation>
    <scope>NUCLEOTIDE SEQUENCE [LARGE SCALE GENOMIC DNA]</scope>
    <source>
        <strain evidence="2 3">IWT30</strain>
    </source>
</reference>
<comment type="caution">
    <text evidence="2">The sequence shown here is derived from an EMBL/GenBank/DDBJ whole genome shotgun (WGS) entry which is preliminary data.</text>
</comment>
<dbReference type="Proteomes" id="UP000198374">
    <property type="component" value="Unassembled WGS sequence"/>
</dbReference>
<protein>
    <submittedName>
        <fullName evidence="2">Membrane protein</fullName>
    </submittedName>
</protein>
<dbReference type="Pfam" id="PF07099">
    <property type="entry name" value="DUF1361"/>
    <property type="match status" value="1"/>
</dbReference>
<feature type="transmembrane region" description="Helical" evidence="1">
    <location>
        <begin position="102"/>
        <end position="127"/>
    </location>
</feature>
<gene>
    <name evidence="2" type="ORF">IWT30_01719</name>
</gene>
<dbReference type="AlphaFoldDB" id="A0A1Z5IDM1"/>
<proteinExistence type="predicted"/>
<dbReference type="OrthoDB" id="4540541at2"/>
<feature type="transmembrane region" description="Helical" evidence="1">
    <location>
        <begin position="7"/>
        <end position="24"/>
    </location>
</feature>
<keyword evidence="1" id="KW-0812">Transmembrane</keyword>
<feature type="transmembrane region" description="Helical" evidence="1">
    <location>
        <begin position="189"/>
        <end position="211"/>
    </location>
</feature>
<keyword evidence="1" id="KW-1133">Transmembrane helix</keyword>
<keyword evidence="3" id="KW-1185">Reference proteome</keyword>
<dbReference type="EMBL" id="BCMF01000008">
    <property type="protein sequence ID" value="GAW99748.1"/>
    <property type="molecule type" value="Genomic_DNA"/>
</dbReference>
<sequence length="238" mass="28029">MAGHARWQIRIFVVLWLLFLWQFAHEPFTFLILNTFLGYLPIEISFHLNKERPKSGLVFWLIVLLWLVFYPNAPYLLTDLFHLSLLDPYGANGLLILNLHVWIYFTYLLISVLFCVILGFWSLNYVAGIITQRYLKGNSWLQTVLVLLLTFLSSVGIYVGRFMRIHTVYLFISPELISERLLHMWTPTMLMFVGLMTLIQLIAYWLVYLAYHSQMANEQVNNSIQPVKDDSDHHDQQN</sequence>
<name>A0A1Z5IDM1_9LACO</name>
<keyword evidence="1" id="KW-0472">Membrane</keyword>
<feature type="transmembrane region" description="Helical" evidence="1">
    <location>
        <begin position="30"/>
        <end position="48"/>
    </location>
</feature>